<feature type="domain" description="Mandelate racemase/muconate lactonizing enzyme N-terminal" evidence="4">
    <location>
        <begin position="26"/>
        <end position="135"/>
    </location>
</feature>
<dbReference type="InterPro" id="IPR013341">
    <property type="entry name" value="Mandelate_racemase_N_dom"/>
</dbReference>
<dbReference type="PANTHER" id="PTHR13794">
    <property type="entry name" value="ENOLASE SUPERFAMILY, MANDELATE RACEMASE"/>
    <property type="match status" value="1"/>
</dbReference>
<dbReference type="Gene3D" id="3.30.390.10">
    <property type="entry name" value="Enolase-like, N-terminal domain"/>
    <property type="match status" value="1"/>
</dbReference>
<proteinExistence type="predicted"/>
<keyword evidence="6" id="KW-1185">Reference proteome</keyword>
<comment type="cofactor">
    <cofactor evidence="1">
        <name>Mg(2+)</name>
        <dbReference type="ChEBI" id="CHEBI:18420"/>
    </cofactor>
</comment>
<evidence type="ECO:0000256" key="1">
    <source>
        <dbReference type="ARBA" id="ARBA00001946"/>
    </source>
</evidence>
<dbReference type="PANTHER" id="PTHR13794:SF58">
    <property type="entry name" value="MITOCHONDRIAL ENOLASE SUPERFAMILY MEMBER 1"/>
    <property type="match status" value="1"/>
</dbReference>
<evidence type="ECO:0000259" key="4">
    <source>
        <dbReference type="Pfam" id="PF02746"/>
    </source>
</evidence>
<organism evidence="5 6">
    <name type="scientific">Caerostris extrusa</name>
    <name type="common">Bark spider</name>
    <name type="synonym">Caerostris bankana</name>
    <dbReference type="NCBI Taxonomy" id="172846"/>
    <lineage>
        <taxon>Eukaryota</taxon>
        <taxon>Metazoa</taxon>
        <taxon>Ecdysozoa</taxon>
        <taxon>Arthropoda</taxon>
        <taxon>Chelicerata</taxon>
        <taxon>Arachnida</taxon>
        <taxon>Araneae</taxon>
        <taxon>Araneomorphae</taxon>
        <taxon>Entelegynae</taxon>
        <taxon>Araneoidea</taxon>
        <taxon>Araneidae</taxon>
        <taxon>Caerostris</taxon>
    </lineage>
</organism>
<keyword evidence="2" id="KW-0479">Metal-binding</keyword>
<dbReference type="Proteomes" id="UP001054945">
    <property type="component" value="Unassembled WGS sequence"/>
</dbReference>
<dbReference type="GO" id="GO:0016052">
    <property type="term" value="P:carbohydrate catabolic process"/>
    <property type="evidence" value="ECO:0007669"/>
    <property type="project" value="TreeGrafter"/>
</dbReference>
<dbReference type="SUPFAM" id="SSF54826">
    <property type="entry name" value="Enolase N-terminal domain-like"/>
    <property type="match status" value="1"/>
</dbReference>
<reference evidence="5 6" key="1">
    <citation type="submission" date="2021-06" db="EMBL/GenBank/DDBJ databases">
        <title>Caerostris extrusa draft genome.</title>
        <authorList>
            <person name="Kono N."/>
            <person name="Arakawa K."/>
        </authorList>
    </citation>
    <scope>NUCLEOTIDE SEQUENCE [LARGE SCALE GENOMIC DNA]</scope>
</reference>
<dbReference type="Pfam" id="PF02746">
    <property type="entry name" value="MR_MLE_N"/>
    <property type="match status" value="1"/>
</dbReference>
<dbReference type="GO" id="GO:0000287">
    <property type="term" value="F:magnesium ion binding"/>
    <property type="evidence" value="ECO:0007669"/>
    <property type="project" value="TreeGrafter"/>
</dbReference>
<dbReference type="InterPro" id="IPR029017">
    <property type="entry name" value="Enolase-like_N"/>
</dbReference>
<protein>
    <submittedName>
        <fullName evidence="5">Mitochondrial enolase superfamily member 1</fullName>
    </submittedName>
</protein>
<dbReference type="GO" id="GO:0016836">
    <property type="term" value="F:hydro-lyase activity"/>
    <property type="evidence" value="ECO:0007669"/>
    <property type="project" value="TreeGrafter"/>
</dbReference>
<dbReference type="AlphaFoldDB" id="A0AAV4V3T4"/>
<name>A0AAV4V3T4_CAEEX</name>
<evidence type="ECO:0000256" key="3">
    <source>
        <dbReference type="ARBA" id="ARBA00022842"/>
    </source>
</evidence>
<evidence type="ECO:0000313" key="5">
    <source>
        <dbReference type="EMBL" id="GIY64559.1"/>
    </source>
</evidence>
<sequence length="189" mass="20952">MEAKIENLEVKDVRFPTSLTGDGSDAMHTDPDYSCAYVKLTLSDGTCGYGLTFTIGKGTEVVVTAVKALAPLVVGKAIQSIYDDFARFWRDLTSDSQLRWIGPEKGVIHLATAAVVNALWDLWARREGKPLWKLLADMTPEQLVSTIDFRYITDVITKEEAIACYPLGHPTHSNSNSKAPVYARETYHI</sequence>
<accession>A0AAV4V3T4</accession>
<gene>
    <name evidence="5" type="primary">ENOSF1</name>
    <name evidence="5" type="ORF">CEXT_17331</name>
</gene>
<evidence type="ECO:0000256" key="2">
    <source>
        <dbReference type="ARBA" id="ARBA00022723"/>
    </source>
</evidence>
<keyword evidence="3" id="KW-0460">Magnesium</keyword>
<dbReference type="EMBL" id="BPLR01013893">
    <property type="protein sequence ID" value="GIY64559.1"/>
    <property type="molecule type" value="Genomic_DNA"/>
</dbReference>
<dbReference type="InterPro" id="IPR046945">
    <property type="entry name" value="RHMD-like"/>
</dbReference>
<evidence type="ECO:0000313" key="6">
    <source>
        <dbReference type="Proteomes" id="UP001054945"/>
    </source>
</evidence>
<comment type="caution">
    <text evidence="5">The sequence shown here is derived from an EMBL/GenBank/DDBJ whole genome shotgun (WGS) entry which is preliminary data.</text>
</comment>